<dbReference type="InterPro" id="IPR036291">
    <property type="entry name" value="NAD(P)-bd_dom_sf"/>
</dbReference>
<organism evidence="3 4">
    <name type="scientific">Macrophomina phaseolina</name>
    <dbReference type="NCBI Taxonomy" id="35725"/>
    <lineage>
        <taxon>Eukaryota</taxon>
        <taxon>Fungi</taxon>
        <taxon>Dikarya</taxon>
        <taxon>Ascomycota</taxon>
        <taxon>Pezizomycotina</taxon>
        <taxon>Dothideomycetes</taxon>
        <taxon>Dothideomycetes incertae sedis</taxon>
        <taxon>Botryosphaeriales</taxon>
        <taxon>Botryosphaeriaceae</taxon>
        <taxon>Macrophomina</taxon>
    </lineage>
</organism>
<comment type="similarity">
    <text evidence="2">Belongs to the short-chain dehydrogenases/reductases (SDR) family.</text>
</comment>
<name>A0ABQ8FTW6_9PEZI</name>
<accession>A0ABQ8FTW6</accession>
<feature type="non-terminal residue" evidence="3">
    <location>
        <position position="1"/>
    </location>
</feature>
<evidence type="ECO:0000256" key="2">
    <source>
        <dbReference type="RuleBase" id="RU000363"/>
    </source>
</evidence>
<dbReference type="InterPro" id="IPR002347">
    <property type="entry name" value="SDR_fam"/>
</dbReference>
<evidence type="ECO:0008006" key="5">
    <source>
        <dbReference type="Google" id="ProtNLM"/>
    </source>
</evidence>
<sequence length="337" mass="36188">MASRPDFGHGTKASEVAAAFTGQIKGRVVAITGIARAGLGGATALAFAKHDPELLILISRTQSKLDEVTADIKAGSPGTNVRTVQVDLVSPASVRRAAEEIKALTSRIDILVNNAGLTLYERKHTPDDIEYQLAANHLGPFLLTNLLQDRFLAAAKTSPPGATRIVNLSSGVHHASPFRFHDYNCEGKPVPADEADLLANWPATFRKADNGYQGFLAYAQSKTANILFSIGLNKRLANKGIVSYSLHPGAIITEISRGVKDEIAAELANLVKESNPKHSNEEGASTTMVAALDPALNDVKEVYLDDCQLAQPATFAVDPEKAEKLWALSEELVKQRF</sequence>
<gene>
    <name evidence="3" type="ORF">B0J12DRAFT_722109</name>
</gene>
<proteinExistence type="inferred from homology"/>
<dbReference type="PRINTS" id="PR00081">
    <property type="entry name" value="GDHRDH"/>
</dbReference>
<dbReference type="PANTHER" id="PTHR43157:SF31">
    <property type="entry name" value="PHOSPHATIDYLINOSITOL-GLYCAN BIOSYNTHESIS CLASS F PROTEIN"/>
    <property type="match status" value="1"/>
</dbReference>
<dbReference type="Pfam" id="PF00106">
    <property type="entry name" value="adh_short"/>
    <property type="match status" value="1"/>
</dbReference>
<dbReference type="Proteomes" id="UP000774617">
    <property type="component" value="Unassembled WGS sequence"/>
</dbReference>
<keyword evidence="1" id="KW-0560">Oxidoreductase</keyword>
<evidence type="ECO:0000256" key="1">
    <source>
        <dbReference type="ARBA" id="ARBA00023002"/>
    </source>
</evidence>
<protein>
    <recommendedName>
        <fullName evidence="5">Short-chain dehydrogenase/reductase SDR</fullName>
    </recommendedName>
</protein>
<evidence type="ECO:0000313" key="3">
    <source>
        <dbReference type="EMBL" id="KAH7026794.1"/>
    </source>
</evidence>
<comment type="caution">
    <text evidence="3">The sequence shown here is derived from an EMBL/GenBank/DDBJ whole genome shotgun (WGS) entry which is preliminary data.</text>
</comment>
<dbReference type="Gene3D" id="3.40.50.720">
    <property type="entry name" value="NAD(P)-binding Rossmann-like Domain"/>
    <property type="match status" value="1"/>
</dbReference>
<evidence type="ECO:0000313" key="4">
    <source>
        <dbReference type="Proteomes" id="UP000774617"/>
    </source>
</evidence>
<reference evidence="3 4" key="1">
    <citation type="journal article" date="2021" name="Nat. Commun.">
        <title>Genetic determinants of endophytism in the Arabidopsis root mycobiome.</title>
        <authorList>
            <person name="Mesny F."/>
            <person name="Miyauchi S."/>
            <person name="Thiergart T."/>
            <person name="Pickel B."/>
            <person name="Atanasova L."/>
            <person name="Karlsson M."/>
            <person name="Huettel B."/>
            <person name="Barry K.W."/>
            <person name="Haridas S."/>
            <person name="Chen C."/>
            <person name="Bauer D."/>
            <person name="Andreopoulos W."/>
            <person name="Pangilinan J."/>
            <person name="LaButti K."/>
            <person name="Riley R."/>
            <person name="Lipzen A."/>
            <person name="Clum A."/>
            <person name="Drula E."/>
            <person name="Henrissat B."/>
            <person name="Kohler A."/>
            <person name="Grigoriev I.V."/>
            <person name="Martin F.M."/>
            <person name="Hacquard S."/>
        </authorList>
    </citation>
    <scope>NUCLEOTIDE SEQUENCE [LARGE SCALE GENOMIC DNA]</scope>
    <source>
        <strain evidence="3 4">MPI-SDFR-AT-0080</strain>
    </source>
</reference>
<dbReference type="EMBL" id="JAGTJR010000055">
    <property type="protein sequence ID" value="KAH7026794.1"/>
    <property type="molecule type" value="Genomic_DNA"/>
</dbReference>
<keyword evidence="4" id="KW-1185">Reference proteome</keyword>
<dbReference type="SUPFAM" id="SSF51735">
    <property type="entry name" value="NAD(P)-binding Rossmann-fold domains"/>
    <property type="match status" value="1"/>
</dbReference>
<dbReference type="PRINTS" id="PR00080">
    <property type="entry name" value="SDRFAMILY"/>
</dbReference>
<dbReference type="PANTHER" id="PTHR43157">
    <property type="entry name" value="PHOSPHATIDYLINOSITOL-GLYCAN BIOSYNTHESIS CLASS F PROTEIN-RELATED"/>
    <property type="match status" value="1"/>
</dbReference>